<dbReference type="KEGG" id="chig:CH63R_14494"/>
<dbReference type="RefSeq" id="XP_018150711.1">
    <property type="nucleotide sequence ID" value="XM_018309468.1"/>
</dbReference>
<name>A0A1B7XR05_COLHI</name>
<accession>A0A1B7XR05</accession>
<organism evidence="1 2">
    <name type="scientific">Colletotrichum higginsianum (strain IMI 349063)</name>
    <name type="common">Crucifer anthracnose fungus</name>
    <dbReference type="NCBI Taxonomy" id="759273"/>
    <lineage>
        <taxon>Eukaryota</taxon>
        <taxon>Fungi</taxon>
        <taxon>Dikarya</taxon>
        <taxon>Ascomycota</taxon>
        <taxon>Pezizomycotina</taxon>
        <taxon>Sordariomycetes</taxon>
        <taxon>Hypocreomycetidae</taxon>
        <taxon>Glomerellales</taxon>
        <taxon>Glomerellaceae</taxon>
        <taxon>Colletotrichum</taxon>
        <taxon>Colletotrichum destructivum species complex</taxon>
    </lineage>
</organism>
<comment type="caution">
    <text evidence="1">The sequence shown here is derived from an EMBL/GenBank/DDBJ whole genome shotgun (WGS) entry which is preliminary data.</text>
</comment>
<evidence type="ECO:0000313" key="1">
    <source>
        <dbReference type="EMBL" id="OBR02193.1"/>
    </source>
</evidence>
<dbReference type="VEuPathDB" id="FungiDB:CH63R_14494"/>
<keyword evidence="2" id="KW-1185">Reference proteome</keyword>
<dbReference type="GeneID" id="28873575"/>
<dbReference type="EMBL" id="LTAN01000011">
    <property type="protein sequence ID" value="OBR02193.1"/>
    <property type="molecule type" value="Genomic_DNA"/>
</dbReference>
<dbReference type="AlphaFoldDB" id="A0A1B7XR05"/>
<protein>
    <submittedName>
        <fullName evidence="1">Uncharacterized protein</fullName>
    </submittedName>
</protein>
<gene>
    <name evidence="1" type="ORF">CH63R_14494</name>
</gene>
<evidence type="ECO:0000313" key="2">
    <source>
        <dbReference type="Proteomes" id="UP000092177"/>
    </source>
</evidence>
<dbReference type="Proteomes" id="UP000092177">
    <property type="component" value="Chromosome 11"/>
</dbReference>
<reference evidence="2" key="1">
    <citation type="journal article" date="2017" name="BMC Genomics">
        <title>Gapless genome assembly of Colletotrichum higginsianum reveals chromosome structure and association of transposable elements with secondary metabolite gene clusters.</title>
        <authorList>
            <person name="Dallery J.-F."/>
            <person name="Lapalu N."/>
            <person name="Zampounis A."/>
            <person name="Pigne S."/>
            <person name="Luyten I."/>
            <person name="Amselem J."/>
            <person name="Wittenberg A.H.J."/>
            <person name="Zhou S."/>
            <person name="de Queiroz M.V."/>
            <person name="Robin G.P."/>
            <person name="Auger A."/>
            <person name="Hainaut M."/>
            <person name="Henrissat B."/>
            <person name="Kim K.-T."/>
            <person name="Lee Y.-H."/>
            <person name="Lespinet O."/>
            <person name="Schwartz D.C."/>
            <person name="Thon M.R."/>
            <person name="O'Connell R.J."/>
        </authorList>
    </citation>
    <scope>NUCLEOTIDE SEQUENCE [LARGE SCALE GENOMIC DNA]</scope>
    <source>
        <strain evidence="2">IMI 349063</strain>
    </source>
</reference>
<proteinExistence type="predicted"/>
<sequence length="68" mass="7649">MVGSNRECPRCIPGFTLNWIVFRGGFKTSKDADSAATHLNMVCQKWNDLDVGVKSDWIKNLADKTFTL</sequence>